<dbReference type="RefSeq" id="WP_216244398.1">
    <property type="nucleotide sequence ID" value="NZ_JABACJ020000022.1"/>
</dbReference>
<keyword evidence="2" id="KW-0378">Hydrolase</keyword>
<sequence length="259" mass="29903">MTIQEMKERKRELGYTYAQIADLSGVPLGTVQKIFNGSTASPRYDTLRALEQILREPSETLIREASTPYLAKEQGKYTLEDYYKIPDDTRMELIDGVLYDMTAPTSSHQLITGFIYAQLFNHVTDNKGPCLPMISPVDVQLDCDDKTMVEPDILVVCDRSKVIDRCVYGTPDFIIEVLSKSTKKKDAVIKLNKYMNAGVREYWMIDPMKEKVIVYDFEHDDYPVLYGFDANVPVQIWDGKCVIDFQELYEHIRFLYEKS</sequence>
<keyword evidence="2" id="KW-0255">Endonuclease</keyword>
<dbReference type="InterPro" id="IPR001387">
    <property type="entry name" value="Cro/C1-type_HTH"/>
</dbReference>
<dbReference type="PROSITE" id="PS50943">
    <property type="entry name" value="HTH_CROC1"/>
    <property type="match status" value="1"/>
</dbReference>
<dbReference type="CDD" id="cd06260">
    <property type="entry name" value="DUF820-like"/>
    <property type="match status" value="1"/>
</dbReference>
<reference evidence="2 3" key="1">
    <citation type="submission" date="2021-06" db="EMBL/GenBank/DDBJ databases">
        <title>Faecalicatena sp. nov. isolated from porcine feces.</title>
        <authorList>
            <person name="Oh B.S."/>
            <person name="Lee J.H."/>
        </authorList>
    </citation>
    <scope>NUCLEOTIDE SEQUENCE [LARGE SCALE GENOMIC DNA]</scope>
    <source>
        <strain evidence="2 3">AGMB00832</strain>
    </source>
</reference>
<dbReference type="Proteomes" id="UP000723714">
    <property type="component" value="Unassembled WGS sequence"/>
</dbReference>
<dbReference type="PANTHER" id="PTHR34107:SF4">
    <property type="entry name" value="SLL1222 PROTEIN"/>
    <property type="match status" value="1"/>
</dbReference>
<keyword evidence="2" id="KW-0540">Nuclease</keyword>
<name>A0ABS6D8K0_9FIRM</name>
<keyword evidence="3" id="KW-1185">Reference proteome</keyword>
<dbReference type="Pfam" id="PF01381">
    <property type="entry name" value="HTH_3"/>
    <property type="match status" value="1"/>
</dbReference>
<dbReference type="InterPro" id="IPR008538">
    <property type="entry name" value="Uma2"/>
</dbReference>
<feature type="domain" description="HTH cro/C1-type" evidence="1">
    <location>
        <begin position="6"/>
        <end position="61"/>
    </location>
</feature>
<evidence type="ECO:0000313" key="3">
    <source>
        <dbReference type="Proteomes" id="UP000723714"/>
    </source>
</evidence>
<dbReference type="EMBL" id="JABACJ020000022">
    <property type="protein sequence ID" value="MBU3877778.1"/>
    <property type="molecule type" value="Genomic_DNA"/>
</dbReference>
<proteinExistence type="predicted"/>
<dbReference type="GO" id="GO:0004519">
    <property type="term" value="F:endonuclease activity"/>
    <property type="evidence" value="ECO:0007669"/>
    <property type="project" value="UniProtKB-KW"/>
</dbReference>
<gene>
    <name evidence="2" type="ORF">HGO97_018395</name>
</gene>
<evidence type="ECO:0000313" key="2">
    <source>
        <dbReference type="EMBL" id="MBU3877778.1"/>
    </source>
</evidence>
<accession>A0ABS6D8K0</accession>
<dbReference type="Pfam" id="PF05685">
    <property type="entry name" value="Uma2"/>
    <property type="match status" value="1"/>
</dbReference>
<evidence type="ECO:0000259" key="1">
    <source>
        <dbReference type="PROSITE" id="PS50943"/>
    </source>
</evidence>
<comment type="caution">
    <text evidence="2">The sequence shown here is derived from an EMBL/GenBank/DDBJ whole genome shotgun (WGS) entry which is preliminary data.</text>
</comment>
<dbReference type="SMART" id="SM00530">
    <property type="entry name" value="HTH_XRE"/>
    <property type="match status" value="1"/>
</dbReference>
<protein>
    <submittedName>
        <fullName evidence="2">Uma2 family endonuclease</fullName>
    </submittedName>
</protein>
<organism evidence="2 3">
    <name type="scientific">Faecalicatena faecalis</name>
    <dbReference type="NCBI Taxonomy" id="2726362"/>
    <lineage>
        <taxon>Bacteria</taxon>
        <taxon>Bacillati</taxon>
        <taxon>Bacillota</taxon>
        <taxon>Clostridia</taxon>
        <taxon>Lachnospirales</taxon>
        <taxon>Lachnospiraceae</taxon>
        <taxon>Faecalicatena</taxon>
    </lineage>
</organism>
<dbReference type="PANTHER" id="PTHR34107">
    <property type="entry name" value="SLL0198 PROTEIN-RELATED"/>
    <property type="match status" value="1"/>
</dbReference>